<dbReference type="Proteomes" id="UP000218831">
    <property type="component" value="Unassembled WGS sequence"/>
</dbReference>
<dbReference type="RefSeq" id="WP_095607448.1">
    <property type="nucleotide sequence ID" value="NZ_NSKE01000011.1"/>
</dbReference>
<sequence length="337" mass="36588">MINAVQLGLGPIGQRLTRYLSERDGIQIVGAVDPDLQKVGKDLGEHAGDDESGIIISPDLNSCSAIGQVDVAVISTVSPLEKMEAQIQEVADCGLDIVSTCEELSHPWQTQPECAHRIDNYCKEKDISCVGTGVNPGFLMDYLPSVLTSVCREVKHIKVERIQDARPRRKPFRDKIGVGLTGSEFEENRDSIRHVGLPESVYMIAEAMNWELTNVDERLQPIQAESSIQTESGMVQPGNIAGVRQVALGLQNDKEVIRLVFEAAVGIEKSHDSIYITGTPTFTSTVDGGINGDIATSAIIVNAIRSISRATPGLKTMLNITAPAYFSRVDEGNLAKY</sequence>
<reference evidence="2 3" key="1">
    <citation type="submission" date="2017-08" db="EMBL/GenBank/DDBJ databases">
        <title>Aliifodinibius alkalisoli sp. nov., isolated from saline alkaline soil.</title>
        <authorList>
            <person name="Liu D."/>
            <person name="Zhang G."/>
        </authorList>
    </citation>
    <scope>NUCLEOTIDE SEQUENCE [LARGE SCALE GENOMIC DNA]</scope>
    <source>
        <strain evidence="2 3">WN023</strain>
    </source>
</reference>
<proteinExistence type="predicted"/>
<dbReference type="SUPFAM" id="SSF51735">
    <property type="entry name" value="NAD(P)-binding Rossmann-fold domains"/>
    <property type="match status" value="1"/>
</dbReference>
<dbReference type="AlphaFoldDB" id="A0A2A2G6V5"/>
<feature type="domain" description="2,4-diaminopentanoate dehydrogenase C-terminal" evidence="1">
    <location>
        <begin position="138"/>
        <end position="324"/>
    </location>
</feature>
<dbReference type="InterPro" id="IPR036291">
    <property type="entry name" value="NAD(P)-bd_dom_sf"/>
</dbReference>
<comment type="caution">
    <text evidence="2">The sequence shown here is derived from an EMBL/GenBank/DDBJ whole genome shotgun (WGS) entry which is preliminary data.</text>
</comment>
<dbReference type="Pfam" id="PF19328">
    <property type="entry name" value="DAP_DH_C"/>
    <property type="match status" value="1"/>
</dbReference>
<accession>A0A2A2G6V5</accession>
<name>A0A2A2G6V5_9BACT</name>
<dbReference type="CDD" id="cd24146">
    <property type="entry name" value="nat-AmDH_N_like"/>
    <property type="match status" value="1"/>
</dbReference>
<evidence type="ECO:0000313" key="2">
    <source>
        <dbReference type="EMBL" id="PAU93028.1"/>
    </source>
</evidence>
<evidence type="ECO:0000313" key="3">
    <source>
        <dbReference type="Proteomes" id="UP000218831"/>
    </source>
</evidence>
<dbReference type="Gene3D" id="3.40.50.720">
    <property type="entry name" value="NAD(P)-binding Rossmann-like Domain"/>
    <property type="match status" value="1"/>
</dbReference>
<dbReference type="InterPro" id="IPR045760">
    <property type="entry name" value="DAP_DH_C"/>
</dbReference>
<keyword evidence="3" id="KW-1185">Reference proteome</keyword>
<evidence type="ECO:0000259" key="1">
    <source>
        <dbReference type="Pfam" id="PF19328"/>
    </source>
</evidence>
<gene>
    <name evidence="2" type="ORF">CK503_13990</name>
</gene>
<organism evidence="2 3">
    <name type="scientific">Fodinibius salipaludis</name>
    <dbReference type="NCBI Taxonomy" id="2032627"/>
    <lineage>
        <taxon>Bacteria</taxon>
        <taxon>Pseudomonadati</taxon>
        <taxon>Balneolota</taxon>
        <taxon>Balneolia</taxon>
        <taxon>Balneolales</taxon>
        <taxon>Balneolaceae</taxon>
        <taxon>Fodinibius</taxon>
    </lineage>
</organism>
<dbReference type="OrthoDB" id="9767616at2"/>
<protein>
    <submittedName>
        <fullName evidence="2">Dihydrodipicolinate reductase</fullName>
    </submittedName>
</protein>
<dbReference type="EMBL" id="NSKE01000011">
    <property type="protein sequence ID" value="PAU93028.1"/>
    <property type="molecule type" value="Genomic_DNA"/>
</dbReference>